<reference evidence="11" key="1">
    <citation type="submission" date="2023-07" db="EMBL/GenBank/DDBJ databases">
        <title>draft genome sequence of fig (Ficus carica).</title>
        <authorList>
            <person name="Takahashi T."/>
            <person name="Nishimura K."/>
        </authorList>
    </citation>
    <scope>NUCLEOTIDE SEQUENCE</scope>
</reference>
<comment type="pathway">
    <text evidence="1">Amino-acid degradation; L-valine degradation.</text>
</comment>
<accession>A0AA88B0A3</accession>
<dbReference type="Pfam" id="PF14833">
    <property type="entry name" value="NAD_binding_11"/>
    <property type="match status" value="1"/>
</dbReference>
<name>A0AA88B0A3_FICCA</name>
<dbReference type="GO" id="GO:0051287">
    <property type="term" value="F:NAD binding"/>
    <property type="evidence" value="ECO:0007669"/>
    <property type="project" value="InterPro"/>
</dbReference>
<dbReference type="PIRSF" id="PIRSF000103">
    <property type="entry name" value="HIBADH"/>
    <property type="match status" value="1"/>
</dbReference>
<dbReference type="GO" id="GO:0050661">
    <property type="term" value="F:NADP binding"/>
    <property type="evidence" value="ECO:0007669"/>
    <property type="project" value="InterPro"/>
</dbReference>
<dbReference type="Gene3D" id="1.10.1040.10">
    <property type="entry name" value="N-(1-d-carboxylethyl)-l-norvaline Dehydrogenase, domain 2"/>
    <property type="match status" value="1"/>
</dbReference>
<evidence type="ECO:0000256" key="4">
    <source>
        <dbReference type="ARBA" id="ARBA00022456"/>
    </source>
</evidence>
<keyword evidence="6" id="KW-0520">NAD</keyword>
<protein>
    <recommendedName>
        <fullName evidence="3">3-hydroxyisobutyrate dehydrogenase</fullName>
        <ecNumber evidence="3">1.1.1.31</ecNumber>
    </recommendedName>
</protein>
<dbReference type="SUPFAM" id="SSF48179">
    <property type="entry name" value="6-phosphogluconate dehydrogenase C-terminal domain-like"/>
    <property type="match status" value="1"/>
</dbReference>
<evidence type="ECO:0000256" key="1">
    <source>
        <dbReference type="ARBA" id="ARBA00005109"/>
    </source>
</evidence>
<comment type="similarity">
    <text evidence="2">Belongs to the HIBADH-related family. 3-hydroxyisobutyrate dehydrogenase subfamily.</text>
</comment>
<dbReference type="InterPro" id="IPR006115">
    <property type="entry name" value="6PGDH_NADP-bd"/>
</dbReference>
<evidence type="ECO:0000313" key="12">
    <source>
        <dbReference type="Proteomes" id="UP001187192"/>
    </source>
</evidence>
<dbReference type="PANTHER" id="PTHR22981">
    <property type="entry name" value="3-HYDROXYISOBUTYRATE DEHYDROGENASE-RELATED"/>
    <property type="match status" value="1"/>
</dbReference>
<feature type="domain" description="3-hydroxyisobutyrate dehydrogenase-like NAD-binding" evidence="10">
    <location>
        <begin position="135"/>
        <end position="261"/>
    </location>
</feature>
<dbReference type="InterPro" id="IPR015815">
    <property type="entry name" value="HIBADH-related"/>
</dbReference>
<evidence type="ECO:0000256" key="5">
    <source>
        <dbReference type="ARBA" id="ARBA00023002"/>
    </source>
</evidence>
<dbReference type="FunFam" id="1.10.1040.10:FF:000006">
    <property type="entry name" value="3-hydroxyisobutyrate dehydrogenase"/>
    <property type="match status" value="1"/>
</dbReference>
<dbReference type="EC" id="1.1.1.31" evidence="3"/>
<comment type="caution">
    <text evidence="11">The sequence shown here is derived from an EMBL/GenBank/DDBJ whole genome shotgun (WGS) entry which is preliminary data.</text>
</comment>
<proteinExistence type="inferred from homology"/>
<dbReference type="EMBL" id="BTGU01000052">
    <property type="protein sequence ID" value="GMN54666.1"/>
    <property type="molecule type" value="Genomic_DNA"/>
</dbReference>
<dbReference type="InterPro" id="IPR011548">
    <property type="entry name" value="HIBADH"/>
</dbReference>
<dbReference type="SUPFAM" id="SSF51735">
    <property type="entry name" value="NAD(P)-binding Rossmann-fold domains"/>
    <property type="match status" value="1"/>
</dbReference>
<sequence>MGVDTKETPYEIAEVSDVVITMLPSSSHVNDVYTGPNGLLHGGNVLRPWLLIDSSTIDPQTSRKLSLAMSNCTLKENKGRWETPVMLDAPVSGGVPAAEAATLTFMVGGSEEAYLAAKLLFLSMGKNTVYCGGPGNGSAAKICNNLAMAISMIGVSEALALGQSLGISAGTLTKVFNTSSARCWSSDAYNPVPGVMEGVPSSRNYDGGFVSKLMAKDLNLAASSAEEVGLRCPFTSHAQKIYTAVCQDGHENKDFSCVFRHYYSGKDEI</sequence>
<evidence type="ECO:0000259" key="10">
    <source>
        <dbReference type="Pfam" id="PF14833"/>
    </source>
</evidence>
<dbReference type="InterPro" id="IPR029154">
    <property type="entry name" value="HIBADH-like_NADP-bd"/>
</dbReference>
<evidence type="ECO:0000259" key="9">
    <source>
        <dbReference type="Pfam" id="PF03446"/>
    </source>
</evidence>
<dbReference type="AlphaFoldDB" id="A0AA88B0A3"/>
<dbReference type="InterPro" id="IPR036291">
    <property type="entry name" value="NAD(P)-bd_dom_sf"/>
</dbReference>
<dbReference type="InterPro" id="IPR013328">
    <property type="entry name" value="6PGD_dom2"/>
</dbReference>
<organism evidence="11 12">
    <name type="scientific">Ficus carica</name>
    <name type="common">Common fig</name>
    <dbReference type="NCBI Taxonomy" id="3494"/>
    <lineage>
        <taxon>Eukaryota</taxon>
        <taxon>Viridiplantae</taxon>
        <taxon>Streptophyta</taxon>
        <taxon>Embryophyta</taxon>
        <taxon>Tracheophyta</taxon>
        <taxon>Spermatophyta</taxon>
        <taxon>Magnoliopsida</taxon>
        <taxon>eudicotyledons</taxon>
        <taxon>Gunneridae</taxon>
        <taxon>Pentapetalae</taxon>
        <taxon>rosids</taxon>
        <taxon>fabids</taxon>
        <taxon>Rosales</taxon>
        <taxon>Moraceae</taxon>
        <taxon>Ficeae</taxon>
        <taxon>Ficus</taxon>
    </lineage>
</organism>
<keyword evidence="5" id="KW-0560">Oxidoreductase</keyword>
<evidence type="ECO:0000256" key="7">
    <source>
        <dbReference type="ARBA" id="ARBA00049197"/>
    </source>
</evidence>
<comment type="catalytic activity">
    <reaction evidence="7">
        <text>3-hydroxy-2-methylpropanoate + NAD(+) = 2-methyl-3-oxopropanoate + NADH + H(+)</text>
        <dbReference type="Rhea" id="RHEA:17681"/>
        <dbReference type="ChEBI" id="CHEBI:11805"/>
        <dbReference type="ChEBI" id="CHEBI:15378"/>
        <dbReference type="ChEBI" id="CHEBI:57540"/>
        <dbReference type="ChEBI" id="CHEBI:57700"/>
        <dbReference type="ChEBI" id="CHEBI:57945"/>
        <dbReference type="EC" id="1.1.1.31"/>
    </reaction>
</comment>
<feature type="active site" evidence="8">
    <location>
        <position position="141"/>
    </location>
</feature>
<dbReference type="InterPro" id="IPR008927">
    <property type="entry name" value="6-PGluconate_DH-like_C_sf"/>
</dbReference>
<evidence type="ECO:0000256" key="2">
    <source>
        <dbReference type="ARBA" id="ARBA00006013"/>
    </source>
</evidence>
<evidence type="ECO:0000256" key="6">
    <source>
        <dbReference type="ARBA" id="ARBA00023027"/>
    </source>
</evidence>
<dbReference type="NCBIfam" id="TIGR01692">
    <property type="entry name" value="HIBADH"/>
    <property type="match status" value="1"/>
</dbReference>
<gene>
    <name evidence="11" type="ORF">TIFTF001_023798</name>
</gene>
<feature type="domain" description="6-phosphogluconate dehydrogenase NADP-binding" evidence="9">
    <location>
        <begin position="3"/>
        <end position="132"/>
    </location>
</feature>
<dbReference type="Gene3D" id="3.40.50.720">
    <property type="entry name" value="NAD(P)-binding Rossmann-like Domain"/>
    <property type="match status" value="1"/>
</dbReference>
<evidence type="ECO:0000313" key="11">
    <source>
        <dbReference type="EMBL" id="GMN54666.1"/>
    </source>
</evidence>
<dbReference type="GO" id="GO:0006574">
    <property type="term" value="P:L-valine catabolic process"/>
    <property type="evidence" value="ECO:0007669"/>
    <property type="project" value="TreeGrafter"/>
</dbReference>
<dbReference type="Proteomes" id="UP001187192">
    <property type="component" value="Unassembled WGS sequence"/>
</dbReference>
<dbReference type="GO" id="GO:0008442">
    <property type="term" value="F:3-hydroxyisobutyrate dehydrogenase activity"/>
    <property type="evidence" value="ECO:0007669"/>
    <property type="project" value="UniProtKB-EC"/>
</dbReference>
<keyword evidence="12" id="KW-1185">Reference proteome</keyword>
<keyword evidence="4" id="KW-0101">Branched-chain amino acid catabolism</keyword>
<dbReference type="PANTHER" id="PTHR22981:SF7">
    <property type="entry name" value="3-HYDROXYISOBUTYRATE DEHYDROGENASE, MITOCHONDRIAL"/>
    <property type="match status" value="1"/>
</dbReference>
<dbReference type="Pfam" id="PF03446">
    <property type="entry name" value="NAD_binding_2"/>
    <property type="match status" value="1"/>
</dbReference>
<evidence type="ECO:0000256" key="8">
    <source>
        <dbReference type="PIRSR" id="PIRSR000103-1"/>
    </source>
</evidence>
<evidence type="ECO:0000256" key="3">
    <source>
        <dbReference type="ARBA" id="ARBA00012991"/>
    </source>
</evidence>